<dbReference type="InterPro" id="IPR056024">
    <property type="entry name" value="DUF7605"/>
</dbReference>
<evidence type="ECO:0000259" key="4">
    <source>
        <dbReference type="Pfam" id="PF24564"/>
    </source>
</evidence>
<protein>
    <submittedName>
        <fullName evidence="5">Tat pathway signal sequence</fullName>
    </submittedName>
</protein>
<evidence type="ECO:0000259" key="3">
    <source>
        <dbReference type="Pfam" id="PF00350"/>
    </source>
</evidence>
<dbReference type="PANTHER" id="PTHR36681:SF3">
    <property type="entry name" value="NUCLEAR GTPASE, GERMINAL CENTER-ASSOCIATED, TANDEM DUPLICATE 3"/>
    <property type="match status" value="1"/>
</dbReference>
<keyword evidence="1" id="KW-0175">Coiled coil</keyword>
<feature type="region of interest" description="Disordered" evidence="2">
    <location>
        <begin position="1"/>
        <end position="32"/>
    </location>
</feature>
<comment type="caution">
    <text evidence="5">The sequence shown here is derived from an EMBL/GenBank/DDBJ whole genome shotgun (WGS) entry which is preliminary data.</text>
</comment>
<dbReference type="AlphaFoldDB" id="A0A166U1U1"/>
<dbReference type="SUPFAM" id="SSF52540">
    <property type="entry name" value="P-loop containing nucleoside triphosphate hydrolases"/>
    <property type="match status" value="1"/>
</dbReference>
<name>A0A166U1U1_9PEZI</name>
<feature type="domain" description="DUF7605" evidence="4">
    <location>
        <begin position="723"/>
        <end position="881"/>
    </location>
</feature>
<reference evidence="5 6" key="1">
    <citation type="submission" date="2015-06" db="EMBL/GenBank/DDBJ databases">
        <title>Survival trade-offs in plant roots during colonization by closely related pathogenic and mutualistic fungi.</title>
        <authorList>
            <person name="Hacquard S."/>
            <person name="Kracher B."/>
            <person name="Hiruma K."/>
            <person name="Weinman A."/>
            <person name="Muench P."/>
            <person name="Garrido Oter R."/>
            <person name="Ver Loren van Themaat E."/>
            <person name="Dallerey J.-F."/>
            <person name="Damm U."/>
            <person name="Henrissat B."/>
            <person name="Lespinet O."/>
            <person name="Thon M."/>
            <person name="Kemen E."/>
            <person name="McHardy A.C."/>
            <person name="Schulze-Lefert P."/>
            <person name="O'Connell R.J."/>
        </authorList>
    </citation>
    <scope>NUCLEOTIDE SEQUENCE [LARGE SCALE GENOMIC DNA]</scope>
    <source>
        <strain evidence="5 6">0861</strain>
    </source>
</reference>
<evidence type="ECO:0000313" key="5">
    <source>
        <dbReference type="EMBL" id="KZL72828.1"/>
    </source>
</evidence>
<dbReference type="InterPro" id="IPR045063">
    <property type="entry name" value="Dynamin_N"/>
</dbReference>
<dbReference type="PANTHER" id="PTHR36681">
    <property type="entry name" value="NUCLEAR GTPASE, GERMINAL CENTER-ASSOCIATED, TANDEM DUPLICATE 3"/>
    <property type="match status" value="1"/>
</dbReference>
<proteinExistence type="predicted"/>
<evidence type="ECO:0000313" key="6">
    <source>
        <dbReference type="Proteomes" id="UP000076552"/>
    </source>
</evidence>
<dbReference type="Pfam" id="PF24564">
    <property type="entry name" value="DUF7605"/>
    <property type="match status" value="1"/>
</dbReference>
<dbReference type="Proteomes" id="UP000076552">
    <property type="component" value="Unassembled WGS sequence"/>
</dbReference>
<gene>
    <name evidence="5" type="ORF">CT0861_04429</name>
</gene>
<feature type="coiled-coil region" evidence="1">
    <location>
        <begin position="479"/>
        <end position="527"/>
    </location>
</feature>
<sequence>MRPSRKAAKKATVIKDEPDDTHETSHYGQATATSKATQIAPLKADFTAITELHYVDDTAVLERAVRTGVELAREIAPLVSQLASFDTSSTARKDDGVRWQKSIEEILSLANPTRTTISVVGSTGSGKSSMVNTLLNEEKLLPTSCTRACTAWVTEVSYNYSDDEHAAYRAEIEFVSTEDWLSEMGRLLQHIKDEIASGSSDYTSPNTDAGMAFSRLTAVYPDLTTQTIPASNRNVLIENTEVQKILGRTIALADVSARGLSDQMLAYMGRNPQAKDANEMNPWPLIKVVRVFTKASALSTGAVIVDLPGVQDSNAARAAVSSNYAKDCSALWVVAPIMRAVDDKSAKDLMGESFRYQMLLDDKYSAVSFICSKTDDINIDEAAGELDLTVDIGRDIAKVASLTHEIPALETELKALQERNSKDRDTLDECRDESEDWETALHQIQGGQPIHAAKVNLGKRERTVGAISDVQSPSTHPTEDQVRQRLHALRAKTQDLRDRVRIATEKRKEQEQNLELKLQERKLLQESIKESCIQKRNATSTQSIRQDFADGIRDLDEANTADQSDVFFNPDQPRRDYNKIKAGLPVFCISSRAYQKLKGMMQHEDFNASGYRSLDDTGIPGLQAHAQKLTESNRNARCRLILTKLWSLLTSIACWITGNDIIRAGFDATTVEKHLQGEANKLRVNWRDSRESCFRSLKASLEANIYSKLDALASNAAANATHRAAAWFAHHKAGGFSPATFKAICRKEGIHITNRRPMIDLNQELLKPILSGIHRDWDTVFGNQIPVIFQEFMAEVGQHQQDFHQSVVKKYEANGSMAMALDLLNNVNGAGPSKNRASPLWLEINKAVESQKSKAFGKAVSPIAEAMKVIYRDCLLIVGKAHDEWLTDFWVGSGSKAAMQALVKTHIKDIRRTVFRESARKLHEHLRDMDRYVTRRLEAGMDEIHEDIYRDYSNALLVGNQKVKLSPVELKLKTELTTILNSVNSRFETKE</sequence>
<evidence type="ECO:0000256" key="1">
    <source>
        <dbReference type="SAM" id="Coils"/>
    </source>
</evidence>
<organism evidence="5 6">
    <name type="scientific">Colletotrichum tofieldiae</name>
    <dbReference type="NCBI Taxonomy" id="708197"/>
    <lineage>
        <taxon>Eukaryota</taxon>
        <taxon>Fungi</taxon>
        <taxon>Dikarya</taxon>
        <taxon>Ascomycota</taxon>
        <taxon>Pezizomycotina</taxon>
        <taxon>Sordariomycetes</taxon>
        <taxon>Hypocreomycetidae</taxon>
        <taxon>Glomerellales</taxon>
        <taxon>Glomerellaceae</taxon>
        <taxon>Colletotrichum</taxon>
        <taxon>Colletotrichum spaethianum species complex</taxon>
    </lineage>
</organism>
<dbReference type="Pfam" id="PF00350">
    <property type="entry name" value="Dynamin_N"/>
    <property type="match status" value="1"/>
</dbReference>
<feature type="compositionally biased region" description="Basic and acidic residues" evidence="2">
    <location>
        <begin position="13"/>
        <end position="25"/>
    </location>
</feature>
<dbReference type="InterPro" id="IPR027417">
    <property type="entry name" value="P-loop_NTPase"/>
</dbReference>
<dbReference type="Gene3D" id="3.40.50.300">
    <property type="entry name" value="P-loop containing nucleotide triphosphate hydrolases"/>
    <property type="match status" value="1"/>
</dbReference>
<keyword evidence="6" id="KW-1185">Reference proteome</keyword>
<dbReference type="EMBL" id="LFIV01000052">
    <property type="protein sequence ID" value="KZL72828.1"/>
    <property type="molecule type" value="Genomic_DNA"/>
</dbReference>
<feature type="coiled-coil region" evidence="1">
    <location>
        <begin position="399"/>
        <end position="433"/>
    </location>
</feature>
<evidence type="ECO:0000256" key="2">
    <source>
        <dbReference type="SAM" id="MobiDB-lite"/>
    </source>
</evidence>
<accession>A0A166U1U1</accession>
<feature type="domain" description="Dynamin N-terminal" evidence="3">
    <location>
        <begin position="117"/>
        <end position="350"/>
    </location>
</feature>